<comment type="caution">
    <text evidence="1">The sequence shown here is derived from an EMBL/GenBank/DDBJ whole genome shotgun (WGS) entry which is preliminary data.</text>
</comment>
<proteinExistence type="predicted"/>
<name>A0A438FF07_VITVI</name>
<accession>A0A438FF07</accession>
<gene>
    <name evidence="1" type="ORF">CK203_110883</name>
</gene>
<evidence type="ECO:0000313" key="2">
    <source>
        <dbReference type="Proteomes" id="UP000288805"/>
    </source>
</evidence>
<organism evidence="1 2">
    <name type="scientific">Vitis vinifera</name>
    <name type="common">Grape</name>
    <dbReference type="NCBI Taxonomy" id="29760"/>
    <lineage>
        <taxon>Eukaryota</taxon>
        <taxon>Viridiplantae</taxon>
        <taxon>Streptophyta</taxon>
        <taxon>Embryophyta</taxon>
        <taxon>Tracheophyta</taxon>
        <taxon>Spermatophyta</taxon>
        <taxon>Magnoliopsida</taxon>
        <taxon>eudicotyledons</taxon>
        <taxon>Gunneridae</taxon>
        <taxon>Pentapetalae</taxon>
        <taxon>rosids</taxon>
        <taxon>Vitales</taxon>
        <taxon>Vitaceae</taxon>
        <taxon>Viteae</taxon>
        <taxon>Vitis</taxon>
    </lineage>
</organism>
<dbReference type="Proteomes" id="UP000288805">
    <property type="component" value="Unassembled WGS sequence"/>
</dbReference>
<sequence length="100" mass="11291">MSMTSLHDDLTSCIKIVYLCILLVQIFLEVQLDGYWPAEFGMDSTGNELALGYTIGNPITDHFSDFNSRIAYIHQVGILSDELYEVIIRPTHSGLILNRI</sequence>
<dbReference type="AlphaFoldDB" id="A0A438FF07"/>
<reference evidence="1 2" key="1">
    <citation type="journal article" date="2018" name="PLoS Genet.">
        <title>Population sequencing reveals clonal diversity and ancestral inbreeding in the grapevine cultivar Chardonnay.</title>
        <authorList>
            <person name="Roach M.J."/>
            <person name="Johnson D.L."/>
            <person name="Bohlmann J."/>
            <person name="van Vuuren H.J."/>
            <person name="Jones S.J."/>
            <person name="Pretorius I.S."/>
            <person name="Schmidt S.A."/>
            <person name="Borneman A.R."/>
        </authorList>
    </citation>
    <scope>NUCLEOTIDE SEQUENCE [LARGE SCALE GENOMIC DNA]</scope>
    <source>
        <strain evidence="2">cv. Chardonnay</strain>
        <tissue evidence="1">Leaf</tissue>
    </source>
</reference>
<protein>
    <submittedName>
        <fullName evidence="1">Uncharacterized protein</fullName>
    </submittedName>
</protein>
<evidence type="ECO:0000313" key="1">
    <source>
        <dbReference type="EMBL" id="RVW58567.1"/>
    </source>
</evidence>
<dbReference type="EMBL" id="QGNW01000942">
    <property type="protein sequence ID" value="RVW58567.1"/>
    <property type="molecule type" value="Genomic_DNA"/>
</dbReference>